<dbReference type="Pfam" id="PF00847">
    <property type="entry name" value="AP2"/>
    <property type="match status" value="1"/>
</dbReference>
<dbReference type="OrthoDB" id="10613626at2759"/>
<dbReference type="Gene3D" id="3.30.730.10">
    <property type="entry name" value="AP2/ERF domain"/>
    <property type="match status" value="1"/>
</dbReference>
<evidence type="ECO:0000256" key="6">
    <source>
        <dbReference type="ARBA" id="ARBA00023242"/>
    </source>
</evidence>
<gene>
    <name evidence="10" type="ORF">GOP47_0010923</name>
</gene>
<dbReference type="InterPro" id="IPR016177">
    <property type="entry name" value="DNA-bd_dom_sf"/>
</dbReference>
<keyword evidence="4" id="KW-0238">DNA-binding</keyword>
<keyword evidence="5" id="KW-0804">Transcription</keyword>
<dbReference type="GO" id="GO:0009873">
    <property type="term" value="P:ethylene-activated signaling pathway"/>
    <property type="evidence" value="ECO:0007669"/>
    <property type="project" value="UniProtKB-KW"/>
</dbReference>
<dbReference type="EMBL" id="JABFUD020000010">
    <property type="protein sequence ID" value="KAI5074962.1"/>
    <property type="molecule type" value="Genomic_DNA"/>
</dbReference>
<evidence type="ECO:0000313" key="10">
    <source>
        <dbReference type="EMBL" id="KAI5074962.1"/>
    </source>
</evidence>
<dbReference type="InterPro" id="IPR051758">
    <property type="entry name" value="ERF/AP2-like"/>
</dbReference>
<feature type="compositionally biased region" description="Polar residues" evidence="8">
    <location>
        <begin position="138"/>
        <end position="154"/>
    </location>
</feature>
<feature type="domain" description="AP2/ERF" evidence="9">
    <location>
        <begin position="330"/>
        <end position="387"/>
    </location>
</feature>
<proteinExistence type="inferred from homology"/>
<feature type="compositionally biased region" description="Basic and acidic residues" evidence="8">
    <location>
        <begin position="122"/>
        <end position="134"/>
    </location>
</feature>
<dbReference type="InterPro" id="IPR001471">
    <property type="entry name" value="AP2/ERF_dom"/>
</dbReference>
<dbReference type="CDD" id="cd00018">
    <property type="entry name" value="AP2"/>
    <property type="match status" value="1"/>
</dbReference>
<reference evidence="10" key="1">
    <citation type="submission" date="2021-01" db="EMBL/GenBank/DDBJ databases">
        <title>Adiantum capillus-veneris genome.</title>
        <authorList>
            <person name="Fang Y."/>
            <person name="Liao Q."/>
        </authorList>
    </citation>
    <scope>NUCLEOTIDE SEQUENCE</scope>
    <source>
        <strain evidence="10">H3</strain>
        <tissue evidence="10">Leaf</tissue>
    </source>
</reference>
<comment type="similarity">
    <text evidence="7">Belongs to the AP2/ERF transcription factor family. ERF subfamily.</text>
</comment>
<accession>A0A9D4ZIA6</accession>
<evidence type="ECO:0000259" key="9">
    <source>
        <dbReference type="PROSITE" id="PS51032"/>
    </source>
</evidence>
<sequence length="581" mass="63655">IALSCAGLQYDVRAQLQQPPFHTDHGPESDPDPLSHEVAGRAAFMQACQAPSSRLLHSSIDRSLPWSVPSSPLICSCKLSSHTHDHGSAPSCAAPSACLSHPYSCSHDTHSTLSYHADFHAERSPSNSMDHHEPFSPLANTAPPTSNPKASVQDPTLPPHYIMELEAASEQVCTTALVAEWPARPALLHQPAPPLQLDTAAFEMSAVDLYRCPTPQQPVAAVMAHFPTDLYTQITTSTSNIFQIESSTAAGSAFSSFCKKDSQYYTHDLAPADADQPSPLLLMATRVGCSPATASSVQISEGRNYNFMKVVDSDAPQTMKVQLAAAPLKVYRGVRQRHWGKWVAEIRLPRNRTRLWLGTFETAEEAAFAYDQAAYQLRGENTRLNFPALTQHYHSLSAAFLAASSSELTIDTAACARMKGMFEETGHDRKMHVMGQFQQQAALLQAMGIERWEKIRRDALTKLTAALIAHDIDSDNQSRGRRLNVTSCSSCDHLTIRACKEQYACESTRAILTAAAKCRDADTDHQLAQPAEIGRLGSITGAHRMVRTGLAATRSWEELDEHLKNSSPHRDTDLTWDVLAP</sequence>
<evidence type="ECO:0000256" key="3">
    <source>
        <dbReference type="ARBA" id="ARBA00023015"/>
    </source>
</evidence>
<evidence type="ECO:0000256" key="4">
    <source>
        <dbReference type="ARBA" id="ARBA00023125"/>
    </source>
</evidence>
<dbReference type="PANTHER" id="PTHR31657">
    <property type="entry name" value="ETHYLENE-RESPONSIVE TRANSCRIPTION FACTOR ERF061"/>
    <property type="match status" value="1"/>
</dbReference>
<name>A0A9D4ZIA6_ADICA</name>
<feature type="non-terminal residue" evidence="10">
    <location>
        <position position="1"/>
    </location>
</feature>
<dbReference type="PRINTS" id="PR00367">
    <property type="entry name" value="ETHRSPELEMNT"/>
</dbReference>
<keyword evidence="2" id="KW-0936">Ethylene signaling pathway</keyword>
<dbReference type="SUPFAM" id="SSF54171">
    <property type="entry name" value="DNA-binding domain"/>
    <property type="match status" value="1"/>
</dbReference>
<evidence type="ECO:0000256" key="1">
    <source>
        <dbReference type="ARBA" id="ARBA00004123"/>
    </source>
</evidence>
<dbReference type="PANTHER" id="PTHR31657:SF87">
    <property type="entry name" value="ETHYLENE-RESPONSIVE TRANSCRIPTION FACTOR RAP2-13"/>
    <property type="match status" value="1"/>
</dbReference>
<feature type="region of interest" description="Disordered" evidence="8">
    <location>
        <begin position="122"/>
        <end position="156"/>
    </location>
</feature>
<keyword evidence="11" id="KW-1185">Reference proteome</keyword>
<evidence type="ECO:0000313" key="11">
    <source>
        <dbReference type="Proteomes" id="UP000886520"/>
    </source>
</evidence>
<evidence type="ECO:0000256" key="8">
    <source>
        <dbReference type="SAM" id="MobiDB-lite"/>
    </source>
</evidence>
<dbReference type="GO" id="GO:0005634">
    <property type="term" value="C:nucleus"/>
    <property type="evidence" value="ECO:0007669"/>
    <property type="project" value="UniProtKB-SubCell"/>
</dbReference>
<dbReference type="FunFam" id="3.30.730.10:FF:000001">
    <property type="entry name" value="Ethylene-responsive transcription factor 2"/>
    <property type="match status" value="1"/>
</dbReference>
<dbReference type="InterPro" id="IPR036955">
    <property type="entry name" value="AP2/ERF_dom_sf"/>
</dbReference>
<evidence type="ECO:0000256" key="7">
    <source>
        <dbReference type="ARBA" id="ARBA00024343"/>
    </source>
</evidence>
<evidence type="ECO:0000256" key="2">
    <source>
        <dbReference type="ARBA" id="ARBA00022745"/>
    </source>
</evidence>
<keyword evidence="3" id="KW-0805">Transcription regulation</keyword>
<keyword evidence="6" id="KW-0539">Nucleus</keyword>
<protein>
    <recommendedName>
        <fullName evidence="9">AP2/ERF domain-containing protein</fullName>
    </recommendedName>
</protein>
<organism evidence="10 11">
    <name type="scientific">Adiantum capillus-veneris</name>
    <name type="common">Maidenhair fern</name>
    <dbReference type="NCBI Taxonomy" id="13818"/>
    <lineage>
        <taxon>Eukaryota</taxon>
        <taxon>Viridiplantae</taxon>
        <taxon>Streptophyta</taxon>
        <taxon>Embryophyta</taxon>
        <taxon>Tracheophyta</taxon>
        <taxon>Polypodiopsida</taxon>
        <taxon>Polypodiidae</taxon>
        <taxon>Polypodiales</taxon>
        <taxon>Pteridineae</taxon>
        <taxon>Pteridaceae</taxon>
        <taxon>Vittarioideae</taxon>
        <taxon>Adiantum</taxon>
    </lineage>
</organism>
<dbReference type="SMART" id="SM00380">
    <property type="entry name" value="AP2"/>
    <property type="match status" value="1"/>
</dbReference>
<dbReference type="Proteomes" id="UP000886520">
    <property type="component" value="Chromosome 10"/>
</dbReference>
<dbReference type="PROSITE" id="PS51032">
    <property type="entry name" value="AP2_ERF"/>
    <property type="match status" value="1"/>
</dbReference>
<comment type="caution">
    <text evidence="10">The sequence shown here is derived from an EMBL/GenBank/DDBJ whole genome shotgun (WGS) entry which is preliminary data.</text>
</comment>
<evidence type="ECO:0000256" key="5">
    <source>
        <dbReference type="ARBA" id="ARBA00023163"/>
    </source>
</evidence>
<dbReference type="GO" id="GO:0003700">
    <property type="term" value="F:DNA-binding transcription factor activity"/>
    <property type="evidence" value="ECO:0007669"/>
    <property type="project" value="InterPro"/>
</dbReference>
<dbReference type="AlphaFoldDB" id="A0A9D4ZIA6"/>
<comment type="subcellular location">
    <subcellularLocation>
        <location evidence="1">Nucleus</location>
    </subcellularLocation>
</comment>
<dbReference type="GO" id="GO:0000976">
    <property type="term" value="F:transcription cis-regulatory region binding"/>
    <property type="evidence" value="ECO:0007669"/>
    <property type="project" value="UniProtKB-ARBA"/>
</dbReference>